<dbReference type="Pfam" id="PF00059">
    <property type="entry name" value="Lectin_C"/>
    <property type="match status" value="1"/>
</dbReference>
<evidence type="ECO:0000259" key="2">
    <source>
        <dbReference type="PROSITE" id="PS50041"/>
    </source>
</evidence>
<protein>
    <submittedName>
        <fullName evidence="3">Ladderlectin-like</fullName>
    </submittedName>
</protein>
<feature type="domain" description="C-type lectin" evidence="2">
    <location>
        <begin position="33"/>
        <end position="144"/>
    </location>
</feature>
<dbReference type="Proteomes" id="UP000242638">
    <property type="component" value="Unassembled WGS sequence"/>
</dbReference>
<reference evidence="4" key="1">
    <citation type="submission" date="2013-11" db="EMBL/GenBank/DDBJ databases">
        <title>The genomic landscape of the Guanapo guppy.</title>
        <authorList>
            <person name="Kuenstner A."/>
            <person name="Dreyer C."/>
        </authorList>
    </citation>
    <scope>NUCLEOTIDE SEQUENCE</scope>
    <source>
        <strain evidence="4">Guanapo</strain>
    </source>
</reference>
<dbReference type="PANTHER" id="PTHR45784:SF3">
    <property type="entry name" value="C-TYPE LECTIN DOMAIN FAMILY 4 MEMBER K-LIKE-RELATED"/>
    <property type="match status" value="1"/>
</dbReference>
<organism evidence="3 4">
    <name type="scientific">Poecilia reticulata</name>
    <name type="common">Guppy</name>
    <name type="synonym">Acanthophacelus reticulatus</name>
    <dbReference type="NCBI Taxonomy" id="8081"/>
    <lineage>
        <taxon>Eukaryota</taxon>
        <taxon>Metazoa</taxon>
        <taxon>Chordata</taxon>
        <taxon>Craniata</taxon>
        <taxon>Vertebrata</taxon>
        <taxon>Euteleostomi</taxon>
        <taxon>Actinopterygii</taxon>
        <taxon>Neopterygii</taxon>
        <taxon>Teleostei</taxon>
        <taxon>Neoteleostei</taxon>
        <taxon>Acanthomorphata</taxon>
        <taxon>Ovalentaria</taxon>
        <taxon>Atherinomorphae</taxon>
        <taxon>Cyprinodontiformes</taxon>
        <taxon>Poeciliidae</taxon>
        <taxon>Poeciliinae</taxon>
        <taxon>Poecilia</taxon>
    </lineage>
</organism>
<dbReference type="PROSITE" id="PS50041">
    <property type="entry name" value="C_TYPE_LECTIN_2"/>
    <property type="match status" value="1"/>
</dbReference>
<dbReference type="GeneTree" id="ENSGT01100000263473"/>
<dbReference type="Gene3D" id="3.10.100.10">
    <property type="entry name" value="Mannose-Binding Protein A, subunit A"/>
    <property type="match status" value="1"/>
</dbReference>
<dbReference type="InterPro" id="IPR018378">
    <property type="entry name" value="C-type_lectin_CS"/>
</dbReference>
<keyword evidence="4" id="KW-1185">Reference proteome</keyword>
<reference evidence="3" key="2">
    <citation type="submission" date="2025-08" db="UniProtKB">
        <authorList>
            <consortium name="Ensembl"/>
        </authorList>
    </citation>
    <scope>IDENTIFICATION</scope>
    <source>
        <strain evidence="3">Guanapo</strain>
    </source>
</reference>
<dbReference type="Ensembl" id="ENSPRET00000007277.1">
    <property type="protein sequence ID" value="ENSPREP00000007186.1"/>
    <property type="gene ID" value="ENSPREG00000004957.1"/>
</dbReference>
<sequence>MSTERCGMMTGDGLWQDGPCASALRPVCADITGSGVSFVLVQSGMNWTEAQSFCRKQHSDLASIRNESENQQVRQLVPAGTKVWTGLYRDGWKWSAGSRFSFSYWRSAEPNNNNGDEKCVSATFDALGKWEDWPCDVKRAFICSSSESSSASSSWCLCLPLINHVAVQAVVFQKVVSVKLEKPSGLDLNSAAAMEELLRQVRGSHFLPAGGAAAPTKRFKMLFSSSLPPAVTSGC</sequence>
<proteinExistence type="predicted"/>
<keyword evidence="1" id="KW-1015">Disulfide bond</keyword>
<dbReference type="InterPro" id="IPR016186">
    <property type="entry name" value="C-type_lectin-like/link_sf"/>
</dbReference>
<dbReference type="InterPro" id="IPR016187">
    <property type="entry name" value="CTDL_fold"/>
</dbReference>
<evidence type="ECO:0000313" key="3">
    <source>
        <dbReference type="Ensembl" id="ENSPREP00000007186.1"/>
    </source>
</evidence>
<dbReference type="InterPro" id="IPR001304">
    <property type="entry name" value="C-type_lectin-like"/>
</dbReference>
<dbReference type="SUPFAM" id="SSF56436">
    <property type="entry name" value="C-type lectin-like"/>
    <property type="match status" value="1"/>
</dbReference>
<dbReference type="PANTHER" id="PTHR45784">
    <property type="entry name" value="C-TYPE LECTIN DOMAIN FAMILY 20 MEMBER A-RELATED"/>
    <property type="match status" value="1"/>
</dbReference>
<accession>A0A3P9NC93</accession>
<dbReference type="OMA" id="CATINDD"/>
<dbReference type="Bgee" id="ENSPREG00000004957">
    <property type="expression patterns" value="Expressed in caudal fin"/>
</dbReference>
<dbReference type="AlphaFoldDB" id="A0A3P9NC93"/>
<dbReference type="SMART" id="SM00034">
    <property type="entry name" value="CLECT"/>
    <property type="match status" value="1"/>
</dbReference>
<evidence type="ECO:0000313" key="4">
    <source>
        <dbReference type="Proteomes" id="UP000242638"/>
    </source>
</evidence>
<dbReference type="PROSITE" id="PS00615">
    <property type="entry name" value="C_TYPE_LECTIN_1"/>
    <property type="match status" value="1"/>
</dbReference>
<evidence type="ECO:0000256" key="1">
    <source>
        <dbReference type="ARBA" id="ARBA00023157"/>
    </source>
</evidence>
<name>A0A3P9NC93_POERE</name>
<reference evidence="3" key="3">
    <citation type="submission" date="2025-09" db="UniProtKB">
        <authorList>
            <consortium name="Ensembl"/>
        </authorList>
    </citation>
    <scope>IDENTIFICATION</scope>
    <source>
        <strain evidence="3">Guanapo</strain>
    </source>
</reference>